<reference evidence="1" key="2">
    <citation type="submission" date="2018-03" db="EMBL/GenBank/DDBJ databases">
        <title>The Triticum urartu genome reveals the dynamic nature of wheat genome evolution.</title>
        <authorList>
            <person name="Ling H."/>
            <person name="Ma B."/>
            <person name="Shi X."/>
            <person name="Liu H."/>
            <person name="Dong L."/>
            <person name="Sun H."/>
            <person name="Cao Y."/>
            <person name="Gao Q."/>
            <person name="Zheng S."/>
            <person name="Li Y."/>
            <person name="Yu Y."/>
            <person name="Du H."/>
            <person name="Qi M."/>
            <person name="Li Y."/>
            <person name="Yu H."/>
            <person name="Cui Y."/>
            <person name="Wang N."/>
            <person name="Chen C."/>
            <person name="Wu H."/>
            <person name="Zhao Y."/>
            <person name="Zhang J."/>
            <person name="Li Y."/>
            <person name="Zhou W."/>
            <person name="Zhang B."/>
            <person name="Hu W."/>
            <person name="Eijk M."/>
            <person name="Tang J."/>
            <person name="Witsenboer H."/>
            <person name="Zhao S."/>
            <person name="Li Z."/>
            <person name="Zhang A."/>
            <person name="Wang D."/>
            <person name="Liang C."/>
        </authorList>
    </citation>
    <scope>NUCLEOTIDE SEQUENCE [LARGE SCALE GENOMIC DNA]</scope>
    <source>
        <strain evidence="1">cv. G1812</strain>
    </source>
</reference>
<evidence type="ECO:0000313" key="2">
    <source>
        <dbReference type="Proteomes" id="UP000015106"/>
    </source>
</evidence>
<organism evidence="1 2">
    <name type="scientific">Triticum urartu</name>
    <name type="common">Red wild einkorn</name>
    <name type="synonym">Crithodium urartu</name>
    <dbReference type="NCBI Taxonomy" id="4572"/>
    <lineage>
        <taxon>Eukaryota</taxon>
        <taxon>Viridiplantae</taxon>
        <taxon>Streptophyta</taxon>
        <taxon>Embryophyta</taxon>
        <taxon>Tracheophyta</taxon>
        <taxon>Spermatophyta</taxon>
        <taxon>Magnoliopsida</taxon>
        <taxon>Liliopsida</taxon>
        <taxon>Poales</taxon>
        <taxon>Poaceae</taxon>
        <taxon>BOP clade</taxon>
        <taxon>Pooideae</taxon>
        <taxon>Triticodae</taxon>
        <taxon>Triticeae</taxon>
        <taxon>Triticinae</taxon>
        <taxon>Triticum</taxon>
    </lineage>
</organism>
<dbReference type="AlphaFoldDB" id="A0A8R7QQH5"/>
<evidence type="ECO:0000313" key="1">
    <source>
        <dbReference type="EnsemblPlants" id="TuG1812G0600002823.01.T01.cds469579"/>
    </source>
</evidence>
<dbReference type="EnsemblPlants" id="TuG1812G0600002823.01.T01">
    <property type="protein sequence ID" value="TuG1812G0600002823.01.T01.cds469579"/>
    <property type="gene ID" value="TuG1812G0600002823.01"/>
</dbReference>
<protein>
    <submittedName>
        <fullName evidence="1">Uncharacterized protein</fullName>
    </submittedName>
</protein>
<keyword evidence="2" id="KW-1185">Reference proteome</keyword>
<dbReference type="Proteomes" id="UP000015106">
    <property type="component" value="Chromosome 6"/>
</dbReference>
<dbReference type="Gramene" id="TuG1812G0600002823.01.T01">
    <property type="protein sequence ID" value="TuG1812G0600002823.01.T01.cds469579"/>
    <property type="gene ID" value="TuG1812G0600002823.01"/>
</dbReference>
<sequence length="53" mass="5661">MARARGAHRYGDHCPGAEIRVQLGAAASVQLDPAGDLFPSVKLPEPALDHRIE</sequence>
<reference evidence="2" key="1">
    <citation type="journal article" date="2013" name="Nature">
        <title>Draft genome of the wheat A-genome progenitor Triticum urartu.</title>
        <authorList>
            <person name="Ling H.Q."/>
            <person name="Zhao S."/>
            <person name="Liu D."/>
            <person name="Wang J."/>
            <person name="Sun H."/>
            <person name="Zhang C."/>
            <person name="Fan H."/>
            <person name="Li D."/>
            <person name="Dong L."/>
            <person name="Tao Y."/>
            <person name="Gao C."/>
            <person name="Wu H."/>
            <person name="Li Y."/>
            <person name="Cui Y."/>
            <person name="Guo X."/>
            <person name="Zheng S."/>
            <person name="Wang B."/>
            <person name="Yu K."/>
            <person name="Liang Q."/>
            <person name="Yang W."/>
            <person name="Lou X."/>
            <person name="Chen J."/>
            <person name="Feng M."/>
            <person name="Jian J."/>
            <person name="Zhang X."/>
            <person name="Luo G."/>
            <person name="Jiang Y."/>
            <person name="Liu J."/>
            <person name="Wang Z."/>
            <person name="Sha Y."/>
            <person name="Zhang B."/>
            <person name="Wu H."/>
            <person name="Tang D."/>
            <person name="Shen Q."/>
            <person name="Xue P."/>
            <person name="Zou S."/>
            <person name="Wang X."/>
            <person name="Liu X."/>
            <person name="Wang F."/>
            <person name="Yang Y."/>
            <person name="An X."/>
            <person name="Dong Z."/>
            <person name="Zhang K."/>
            <person name="Zhang X."/>
            <person name="Luo M.C."/>
            <person name="Dvorak J."/>
            <person name="Tong Y."/>
            <person name="Wang J."/>
            <person name="Yang H."/>
            <person name="Li Z."/>
            <person name="Wang D."/>
            <person name="Zhang A."/>
            <person name="Wang J."/>
        </authorList>
    </citation>
    <scope>NUCLEOTIDE SEQUENCE</scope>
    <source>
        <strain evidence="2">cv. G1812</strain>
    </source>
</reference>
<accession>A0A8R7QQH5</accession>
<name>A0A8R7QQH5_TRIUA</name>
<reference evidence="1" key="3">
    <citation type="submission" date="2022-06" db="UniProtKB">
        <authorList>
            <consortium name="EnsemblPlants"/>
        </authorList>
    </citation>
    <scope>IDENTIFICATION</scope>
</reference>
<proteinExistence type="predicted"/>